<reference evidence="2" key="1">
    <citation type="journal article" date="2020" name="Microb. Genom.">
        <title>Genetic diversity of clinical and environmental Mucorales isolates obtained from an investigation of mucormycosis cases among solid organ transplant recipients.</title>
        <authorList>
            <person name="Nguyen M.H."/>
            <person name="Kaul D."/>
            <person name="Muto C."/>
            <person name="Cheng S.J."/>
            <person name="Richter R.A."/>
            <person name="Bruno V.M."/>
            <person name="Liu G."/>
            <person name="Beyhan S."/>
            <person name="Sundermann A.J."/>
            <person name="Mounaud S."/>
            <person name="Pasculle A.W."/>
            <person name="Nierman W.C."/>
            <person name="Driscoll E."/>
            <person name="Cumbie R."/>
            <person name="Clancy C.J."/>
            <person name="Dupont C.L."/>
        </authorList>
    </citation>
    <scope>NUCLEOTIDE SEQUENCE</scope>
    <source>
        <strain evidence="2">GL16</strain>
    </source>
</reference>
<organism evidence="2 3">
    <name type="scientific">Rhizopus oryzae</name>
    <name type="common">Mucormycosis agent</name>
    <name type="synonym">Rhizopus arrhizus var. delemar</name>
    <dbReference type="NCBI Taxonomy" id="64495"/>
    <lineage>
        <taxon>Eukaryota</taxon>
        <taxon>Fungi</taxon>
        <taxon>Fungi incertae sedis</taxon>
        <taxon>Mucoromycota</taxon>
        <taxon>Mucoromycotina</taxon>
        <taxon>Mucoromycetes</taxon>
        <taxon>Mucorales</taxon>
        <taxon>Mucorineae</taxon>
        <taxon>Rhizopodaceae</taxon>
        <taxon>Rhizopus</taxon>
    </lineage>
</organism>
<name>A0A9P6YJW7_RHIOR</name>
<dbReference type="OMA" id="TSCLCND"/>
<accession>A0A9P6YJW7</accession>
<feature type="chain" id="PRO_5040510992" description="Secreted protein" evidence="1">
    <location>
        <begin position="20"/>
        <end position="247"/>
    </location>
</feature>
<evidence type="ECO:0000313" key="2">
    <source>
        <dbReference type="EMBL" id="KAG1550349.1"/>
    </source>
</evidence>
<evidence type="ECO:0000313" key="3">
    <source>
        <dbReference type="Proteomes" id="UP000717996"/>
    </source>
</evidence>
<keyword evidence="1" id="KW-0732">Signal</keyword>
<dbReference type="AlphaFoldDB" id="A0A9P6YJW7"/>
<comment type="caution">
    <text evidence="2">The sequence shown here is derived from an EMBL/GenBank/DDBJ whole genome shotgun (WGS) entry which is preliminary data.</text>
</comment>
<evidence type="ECO:0000256" key="1">
    <source>
        <dbReference type="SAM" id="SignalP"/>
    </source>
</evidence>
<proteinExistence type="predicted"/>
<dbReference type="OrthoDB" id="2285968at2759"/>
<feature type="signal peptide" evidence="1">
    <location>
        <begin position="1"/>
        <end position="19"/>
    </location>
</feature>
<sequence length="247" mass="24493">MKLSLLLISFSAVFAAVSAYGYGSFGLAKRDHGLPYSTLPSTSCTAPSACSSISGTVNCRCNDAIIVCVNDNNQYCWGSSTLTSSSCPTIPTSCSSSLTGSSSSCLCNSNNVLCVDNANNYCYGSISSGTVSITAIPNAAAAASSSSSAISSAIASSSIVPVNASISASSSIAASSPIVSVNASIAVTSSALSATPTSAIIVGVSTLNAPSNVVTTSAIPSTSGSSQINAKTMFTLLTCIMVAYINN</sequence>
<evidence type="ECO:0008006" key="4">
    <source>
        <dbReference type="Google" id="ProtNLM"/>
    </source>
</evidence>
<dbReference type="Proteomes" id="UP000717996">
    <property type="component" value="Unassembled WGS sequence"/>
</dbReference>
<protein>
    <recommendedName>
        <fullName evidence="4">Secreted protein</fullName>
    </recommendedName>
</protein>
<dbReference type="EMBL" id="JAANIT010000217">
    <property type="protein sequence ID" value="KAG1550349.1"/>
    <property type="molecule type" value="Genomic_DNA"/>
</dbReference>
<gene>
    <name evidence="2" type="ORF">G6F51_002503</name>
</gene>